<dbReference type="EMBL" id="CADEBC010000733">
    <property type="protein sequence ID" value="CAB3260236.1"/>
    <property type="molecule type" value="Genomic_DNA"/>
</dbReference>
<keyword evidence="4" id="KW-0067">ATP-binding</keyword>
<dbReference type="Pfam" id="PF01715">
    <property type="entry name" value="IPPT"/>
    <property type="match status" value="1"/>
</dbReference>
<dbReference type="PANTHER" id="PTHR11088:SF89">
    <property type="entry name" value="TRNA DIMETHYLALLYLTRANSFERASE"/>
    <property type="match status" value="1"/>
</dbReference>
<dbReference type="InterPro" id="IPR027417">
    <property type="entry name" value="P-loop_NTPase"/>
</dbReference>
<keyword evidence="6" id="KW-1185">Reference proteome</keyword>
<evidence type="ECO:0008006" key="7">
    <source>
        <dbReference type="Google" id="ProtNLM"/>
    </source>
</evidence>
<gene>
    <name evidence="5" type="ORF">APLA_LOCUS17326</name>
</gene>
<keyword evidence="3" id="KW-0547">Nucleotide-binding</keyword>
<comment type="caution">
    <text evidence="5">The sequence shown here is derived from an EMBL/GenBank/DDBJ whole genome shotgun (WGS) entry which is preliminary data.</text>
</comment>
<evidence type="ECO:0000256" key="1">
    <source>
        <dbReference type="ARBA" id="ARBA00005842"/>
    </source>
</evidence>
<keyword evidence="2" id="KW-0808">Transferase</keyword>
<dbReference type="SUPFAM" id="SSF57667">
    <property type="entry name" value="beta-beta-alpha zinc fingers"/>
    <property type="match status" value="1"/>
</dbReference>
<proteinExistence type="inferred from homology"/>
<dbReference type="GO" id="GO:0005739">
    <property type="term" value="C:mitochondrion"/>
    <property type="evidence" value="ECO:0007669"/>
    <property type="project" value="TreeGrafter"/>
</dbReference>
<organism evidence="5 6">
    <name type="scientific">Arctia plantaginis</name>
    <name type="common">Wood tiger moth</name>
    <name type="synonym">Phalaena plantaginis</name>
    <dbReference type="NCBI Taxonomy" id="874455"/>
    <lineage>
        <taxon>Eukaryota</taxon>
        <taxon>Metazoa</taxon>
        <taxon>Ecdysozoa</taxon>
        <taxon>Arthropoda</taxon>
        <taxon>Hexapoda</taxon>
        <taxon>Insecta</taxon>
        <taxon>Pterygota</taxon>
        <taxon>Neoptera</taxon>
        <taxon>Endopterygota</taxon>
        <taxon>Lepidoptera</taxon>
        <taxon>Glossata</taxon>
        <taxon>Ditrysia</taxon>
        <taxon>Noctuoidea</taxon>
        <taxon>Erebidae</taxon>
        <taxon>Arctiinae</taxon>
        <taxon>Arctia</taxon>
    </lineage>
</organism>
<evidence type="ECO:0000256" key="2">
    <source>
        <dbReference type="ARBA" id="ARBA00022679"/>
    </source>
</evidence>
<evidence type="ECO:0000313" key="6">
    <source>
        <dbReference type="Proteomes" id="UP000494106"/>
    </source>
</evidence>
<protein>
    <recommendedName>
        <fullName evidence="7">tRNA dimethylallyltransferase, mitochondrial</fullName>
    </recommendedName>
</protein>
<dbReference type="OrthoDB" id="775260at2759"/>
<reference evidence="5 6" key="1">
    <citation type="submission" date="2020-04" db="EMBL/GenBank/DDBJ databases">
        <authorList>
            <person name="Wallbank WR R."/>
            <person name="Pardo Diaz C."/>
            <person name="Kozak K."/>
            <person name="Martin S."/>
            <person name="Jiggins C."/>
            <person name="Moest M."/>
            <person name="Warren A I."/>
            <person name="Byers J.R.P. K."/>
            <person name="Montejo-Kovacevich G."/>
            <person name="Yen C E."/>
        </authorList>
    </citation>
    <scope>NUCLEOTIDE SEQUENCE [LARGE SCALE GENOMIC DNA]</scope>
</reference>
<dbReference type="PANTHER" id="PTHR11088">
    <property type="entry name" value="TRNA DIMETHYLALLYLTRANSFERASE"/>
    <property type="match status" value="1"/>
</dbReference>
<name>A0A8S1BPB4_ARCPL</name>
<dbReference type="AlphaFoldDB" id="A0A8S1BPB4"/>
<evidence type="ECO:0000313" key="5">
    <source>
        <dbReference type="EMBL" id="CAB3260236.1"/>
    </source>
</evidence>
<accession>A0A8S1BPB4</accession>
<evidence type="ECO:0000256" key="3">
    <source>
        <dbReference type="ARBA" id="ARBA00022741"/>
    </source>
</evidence>
<dbReference type="Gene3D" id="3.40.50.300">
    <property type="entry name" value="P-loop containing nucleotide triphosphate hydrolases"/>
    <property type="match status" value="1"/>
</dbReference>
<dbReference type="InterPro" id="IPR039657">
    <property type="entry name" value="Dimethylallyltransferase"/>
</dbReference>
<sequence>MGSVFFEVKGELDNFYLFLRSIEVWLKTGRCHSEILAEQKMSEGELRRPGATIILWLKCEQTVHDERLNARVDSMLKEGLIQELLDFHARHNMHRIQDGKPPDYTKGIFQTLGFKEFHEYLMLSEEERNSEVGKKLLGISIENMKMATRRYARRQNKMIRGRFLQHPTRQVPPIYELDTTDVSRWDELVKSKAIEIIESFLKESPCPIEPLKSEISEEKRNIDGNSYNYCDVCNRVLLGDDIYAIHLKSFRHMRVLKKKKRLEKKSKNAEESLKCD</sequence>
<comment type="similarity">
    <text evidence="1">Belongs to the IPP transferase family.</text>
</comment>
<dbReference type="GO" id="GO:0005524">
    <property type="term" value="F:ATP binding"/>
    <property type="evidence" value="ECO:0007669"/>
    <property type="project" value="UniProtKB-KW"/>
</dbReference>
<dbReference type="GO" id="GO:0052381">
    <property type="term" value="F:tRNA dimethylallyltransferase activity"/>
    <property type="evidence" value="ECO:0007669"/>
    <property type="project" value="TreeGrafter"/>
</dbReference>
<dbReference type="GO" id="GO:0006400">
    <property type="term" value="P:tRNA modification"/>
    <property type="evidence" value="ECO:0007669"/>
    <property type="project" value="TreeGrafter"/>
</dbReference>
<dbReference type="InterPro" id="IPR036236">
    <property type="entry name" value="Znf_C2H2_sf"/>
</dbReference>
<evidence type="ECO:0000256" key="4">
    <source>
        <dbReference type="ARBA" id="ARBA00022840"/>
    </source>
</evidence>
<dbReference type="Proteomes" id="UP000494106">
    <property type="component" value="Unassembled WGS sequence"/>
</dbReference>